<evidence type="ECO:0000259" key="23">
    <source>
        <dbReference type="Pfam" id="PF02665"/>
    </source>
</evidence>
<keyword evidence="7 22" id="KW-0812">Transmembrane</keyword>
<dbReference type="GO" id="GO:0019645">
    <property type="term" value="P:anaerobic electron transport chain"/>
    <property type="evidence" value="ECO:0007669"/>
    <property type="project" value="TreeGrafter"/>
</dbReference>
<dbReference type="InterPro" id="IPR003816">
    <property type="entry name" value="Nitrate_red_gam"/>
</dbReference>
<dbReference type="GO" id="GO:0005886">
    <property type="term" value="C:plasma membrane"/>
    <property type="evidence" value="ECO:0007669"/>
    <property type="project" value="UniProtKB-SubCell"/>
</dbReference>
<proteinExistence type="inferred from homology"/>
<feature type="domain" description="NarG-like" evidence="23">
    <location>
        <begin position="3"/>
        <end position="224"/>
    </location>
</feature>
<feature type="binding site" description="axial binding residue" evidence="20">
    <location>
        <position position="205"/>
    </location>
    <ligand>
        <name>heme b</name>
        <dbReference type="ChEBI" id="CHEBI:60344"/>
        <label>1</label>
    </ligand>
    <ligandPart>
        <name>Fe</name>
        <dbReference type="ChEBI" id="CHEBI:18248"/>
    </ligandPart>
</feature>
<evidence type="ECO:0000256" key="12">
    <source>
        <dbReference type="ARBA" id="ARBA00023004"/>
    </source>
</evidence>
<dbReference type="PANTHER" id="PTHR30598:SF3">
    <property type="entry name" value="RESPIRATORY NITRATE REDUCTASE 1 GAMMA CHAIN"/>
    <property type="match status" value="1"/>
</dbReference>
<dbReference type="AlphaFoldDB" id="A0AAJ1BBG5"/>
<dbReference type="PANTHER" id="PTHR30598">
    <property type="entry name" value="NITRATE REDUCTASE PRIVATE CHAPERONE, REDOX ENZYME MATURATION PROTEIN REMP FAMILY"/>
    <property type="match status" value="1"/>
</dbReference>
<evidence type="ECO:0000256" key="11">
    <source>
        <dbReference type="ARBA" id="ARBA00023002"/>
    </source>
</evidence>
<protein>
    <recommendedName>
        <fullName evidence="19">Nitrate reductase-like protein NarX</fullName>
    </recommendedName>
</protein>
<comment type="subcellular location">
    <subcellularLocation>
        <location evidence="3">Cell membrane</location>
        <topology evidence="3">Multi-pass membrane protein</topology>
    </subcellularLocation>
</comment>
<evidence type="ECO:0000256" key="5">
    <source>
        <dbReference type="ARBA" id="ARBA00022475"/>
    </source>
</evidence>
<evidence type="ECO:0000256" key="14">
    <source>
        <dbReference type="ARBA" id="ARBA00023136"/>
    </source>
</evidence>
<dbReference type="GO" id="GO:0020037">
    <property type="term" value="F:heme binding"/>
    <property type="evidence" value="ECO:0007669"/>
    <property type="project" value="TreeGrafter"/>
</dbReference>
<feature type="region of interest" description="Disordered" evidence="21">
    <location>
        <begin position="225"/>
        <end position="258"/>
    </location>
</feature>
<feature type="binding site" description="axial binding residue" evidence="20">
    <location>
        <position position="63"/>
    </location>
    <ligand>
        <name>heme b</name>
        <dbReference type="ChEBI" id="CHEBI:60344"/>
        <label>1</label>
    </ligand>
    <ligandPart>
        <name>Fe</name>
        <dbReference type="ChEBI" id="CHEBI:18248"/>
    </ligandPart>
</feature>
<feature type="transmembrane region" description="Helical" evidence="22">
    <location>
        <begin position="128"/>
        <end position="148"/>
    </location>
</feature>
<dbReference type="SUPFAM" id="SSF103501">
    <property type="entry name" value="Respiratory nitrate reductase 1 gamma chain"/>
    <property type="match status" value="1"/>
</dbReference>
<evidence type="ECO:0000256" key="13">
    <source>
        <dbReference type="ARBA" id="ARBA00023063"/>
    </source>
</evidence>
<evidence type="ECO:0000256" key="21">
    <source>
        <dbReference type="SAM" id="MobiDB-lite"/>
    </source>
</evidence>
<dbReference type="InterPro" id="IPR023234">
    <property type="entry name" value="NarG-like_domain"/>
</dbReference>
<keyword evidence="12 20" id="KW-0408">Iron</keyword>
<comment type="similarity">
    <text evidence="17">In the C-terminal section; belongs to the nitrate reductase gamma subunit family.</text>
</comment>
<evidence type="ECO:0000256" key="9">
    <source>
        <dbReference type="ARBA" id="ARBA00022982"/>
    </source>
</evidence>
<gene>
    <name evidence="24" type="primary">narI</name>
    <name evidence="24" type="ORF">L0M99_04910</name>
</gene>
<evidence type="ECO:0000256" key="2">
    <source>
        <dbReference type="ARBA" id="ARBA00001970"/>
    </source>
</evidence>
<keyword evidence="14 22" id="KW-0472">Membrane</keyword>
<feature type="binding site" description="axial binding residue" evidence="20">
    <location>
        <position position="53"/>
    </location>
    <ligand>
        <name>heme b</name>
        <dbReference type="ChEBI" id="CHEBI:60344"/>
        <label>1</label>
    </ligand>
    <ligandPart>
        <name>Fe</name>
        <dbReference type="ChEBI" id="CHEBI:18248"/>
    </ligandPart>
</feature>
<dbReference type="RefSeq" id="WP_238127943.1">
    <property type="nucleotide sequence ID" value="NZ_JAGZVZ010000002.1"/>
</dbReference>
<reference evidence="24" key="1">
    <citation type="submission" date="2022-01" db="EMBL/GenBank/DDBJ databases">
        <title>Collection of gut derived symbiotic bacterial strains cultured from healthy donors.</title>
        <authorList>
            <person name="Lin H."/>
            <person name="Kohout C."/>
            <person name="Waligurski E."/>
            <person name="Pamer E.G."/>
        </authorList>
    </citation>
    <scope>NUCLEOTIDE SEQUENCE</scope>
    <source>
        <strain evidence="24">DFI.7.46</strain>
    </source>
</reference>
<evidence type="ECO:0000256" key="18">
    <source>
        <dbReference type="ARBA" id="ARBA00061480"/>
    </source>
</evidence>
<keyword evidence="11 24" id="KW-0560">Oxidoreductase</keyword>
<dbReference type="Pfam" id="PF02665">
    <property type="entry name" value="Nitrate_red_gam"/>
    <property type="match status" value="1"/>
</dbReference>
<comment type="similarity">
    <text evidence="16">In the central section; belongs to the NarJ/NarW family.</text>
</comment>
<keyword evidence="13" id="KW-0534">Nitrate assimilation</keyword>
<evidence type="ECO:0000256" key="19">
    <source>
        <dbReference type="ARBA" id="ARBA00071287"/>
    </source>
</evidence>
<keyword evidence="6 20" id="KW-0349">Heme</keyword>
<feature type="binding site" description="axial binding residue" evidence="20">
    <location>
        <position position="187"/>
    </location>
    <ligand>
        <name>heme b</name>
        <dbReference type="ChEBI" id="CHEBI:60344"/>
        <label>2</label>
    </ligand>
    <ligandPart>
        <name>Fe</name>
        <dbReference type="ChEBI" id="CHEBI:18248"/>
    </ligandPart>
</feature>
<comment type="cofactor">
    <cofactor evidence="1">
        <name>Mo-bis(molybdopterin guanine dinucleotide)</name>
        <dbReference type="ChEBI" id="CHEBI:60539"/>
    </cofactor>
</comment>
<dbReference type="NCBIfam" id="TIGR00351">
    <property type="entry name" value="narI"/>
    <property type="match status" value="1"/>
</dbReference>
<comment type="similarity">
    <text evidence="18">In the N-terminal section; belongs to the nitrate reductase alpha subunit family.</text>
</comment>
<organism evidence="24 25">
    <name type="scientific">Varibaculum cambriense</name>
    <dbReference type="NCBI Taxonomy" id="184870"/>
    <lineage>
        <taxon>Bacteria</taxon>
        <taxon>Bacillati</taxon>
        <taxon>Actinomycetota</taxon>
        <taxon>Actinomycetes</taxon>
        <taxon>Actinomycetales</taxon>
        <taxon>Actinomycetaceae</taxon>
        <taxon>Varibaculum</taxon>
    </lineage>
</organism>
<dbReference type="Gene3D" id="1.20.950.20">
    <property type="entry name" value="Transmembrane di-heme cytochromes, Chain C"/>
    <property type="match status" value="1"/>
</dbReference>
<dbReference type="EMBL" id="JAKNHJ010000007">
    <property type="protein sequence ID" value="MCG4617833.1"/>
    <property type="molecule type" value="Genomic_DNA"/>
</dbReference>
<dbReference type="GO" id="GO:0009055">
    <property type="term" value="F:electron transfer activity"/>
    <property type="evidence" value="ECO:0007669"/>
    <property type="project" value="TreeGrafter"/>
</dbReference>
<name>A0AAJ1BBG5_9ACTO</name>
<feature type="transmembrane region" description="Helical" evidence="22">
    <location>
        <begin position="44"/>
        <end position="64"/>
    </location>
</feature>
<evidence type="ECO:0000256" key="1">
    <source>
        <dbReference type="ARBA" id="ARBA00001942"/>
    </source>
</evidence>
<keyword evidence="5" id="KW-1003">Cell membrane</keyword>
<dbReference type="GO" id="GO:0009325">
    <property type="term" value="C:nitrate reductase complex"/>
    <property type="evidence" value="ECO:0007669"/>
    <property type="project" value="InterPro"/>
</dbReference>
<evidence type="ECO:0000256" key="17">
    <source>
        <dbReference type="ARBA" id="ARBA00061196"/>
    </source>
</evidence>
<evidence type="ECO:0000313" key="25">
    <source>
        <dbReference type="Proteomes" id="UP001200537"/>
    </source>
</evidence>
<feature type="compositionally biased region" description="Low complexity" evidence="21">
    <location>
        <begin position="242"/>
        <end position="258"/>
    </location>
</feature>
<keyword evidence="10 22" id="KW-1133">Transmembrane helix</keyword>
<evidence type="ECO:0000256" key="7">
    <source>
        <dbReference type="ARBA" id="ARBA00022692"/>
    </source>
</evidence>
<dbReference type="GO" id="GO:0042128">
    <property type="term" value="P:nitrate assimilation"/>
    <property type="evidence" value="ECO:0007669"/>
    <property type="project" value="UniProtKB-KW"/>
</dbReference>
<evidence type="ECO:0000256" key="4">
    <source>
        <dbReference type="ARBA" id="ARBA00022448"/>
    </source>
</evidence>
<evidence type="ECO:0000256" key="16">
    <source>
        <dbReference type="ARBA" id="ARBA00061095"/>
    </source>
</evidence>
<evidence type="ECO:0000256" key="22">
    <source>
        <dbReference type="SAM" id="Phobius"/>
    </source>
</evidence>
<dbReference type="GO" id="GO:0008940">
    <property type="term" value="F:nitrate reductase activity"/>
    <property type="evidence" value="ECO:0007669"/>
    <property type="project" value="InterPro"/>
</dbReference>
<dbReference type="GO" id="GO:0046872">
    <property type="term" value="F:metal ion binding"/>
    <property type="evidence" value="ECO:0007669"/>
    <property type="project" value="UniProtKB-KW"/>
</dbReference>
<evidence type="ECO:0000313" key="24">
    <source>
        <dbReference type="EMBL" id="MCG4617833.1"/>
    </source>
</evidence>
<feature type="transmembrane region" description="Helical" evidence="22">
    <location>
        <begin position="84"/>
        <end position="108"/>
    </location>
</feature>
<feature type="transmembrane region" description="Helical" evidence="22">
    <location>
        <begin position="6"/>
        <end position="23"/>
    </location>
</feature>
<evidence type="ECO:0000256" key="6">
    <source>
        <dbReference type="ARBA" id="ARBA00022617"/>
    </source>
</evidence>
<keyword evidence="4" id="KW-0813">Transport</keyword>
<evidence type="ECO:0000256" key="10">
    <source>
        <dbReference type="ARBA" id="ARBA00022989"/>
    </source>
</evidence>
<evidence type="ECO:0000256" key="8">
    <source>
        <dbReference type="ARBA" id="ARBA00022723"/>
    </source>
</evidence>
<comment type="cofactor">
    <cofactor evidence="2">
        <name>heme b</name>
        <dbReference type="ChEBI" id="CHEBI:60344"/>
    </cofactor>
</comment>
<comment type="caution">
    <text evidence="24">The sequence shown here is derived from an EMBL/GenBank/DDBJ whole genome shotgun (WGS) entry which is preliminary data.</text>
</comment>
<accession>A0AAJ1BBG5</accession>
<keyword evidence="9" id="KW-0249">Electron transport</keyword>
<dbReference type="Proteomes" id="UP001200537">
    <property type="component" value="Unassembled WGS sequence"/>
</dbReference>
<dbReference type="FunFam" id="1.20.950.20:FF:000001">
    <property type="entry name" value="Respiratory nitrate reductase subunit gamma"/>
    <property type="match status" value="1"/>
</dbReference>
<evidence type="ECO:0000256" key="20">
    <source>
        <dbReference type="PIRSR" id="PIRSR603816-1"/>
    </source>
</evidence>
<keyword evidence="8" id="KW-0479">Metal-binding</keyword>
<feature type="transmembrane region" description="Helical" evidence="22">
    <location>
        <begin position="176"/>
        <end position="198"/>
    </location>
</feature>
<comment type="function">
    <text evidence="15">Does not seem to have nitrate reductase activity.</text>
</comment>
<dbReference type="InterPro" id="IPR036197">
    <property type="entry name" value="NarG-like_sf"/>
</dbReference>
<evidence type="ECO:0000256" key="15">
    <source>
        <dbReference type="ARBA" id="ARBA00056200"/>
    </source>
</evidence>
<sequence>MDVLFWGVFPYICITLLVGGLIWRYRSDQYGWTSQSSQLREAKILRLASPLFHFGILFVLLGHFMGLFIPDWMTEAMGVSQHQYHLLATVGGTVAGIAALVGFIGLLWRRFVNHSVRFATTGRDLVAYVFLAIPLTLGAIATAANQLFGADGGYNYRKTISVWLRSLFMLQPRVDLMANVPLSFKLHIIAGLLLLAVWPFTRLVHVLSAPVGYVTRPPIVYRSRRPATAASPEQPGWTPVRATAAGGEDAGGAPAQGA</sequence>
<evidence type="ECO:0000256" key="3">
    <source>
        <dbReference type="ARBA" id="ARBA00004651"/>
    </source>
</evidence>
<dbReference type="InterPro" id="IPR051936">
    <property type="entry name" value="Heme-iron_electron_transfer"/>
</dbReference>